<dbReference type="InterPro" id="IPR021109">
    <property type="entry name" value="Peptidase_aspartic_dom_sf"/>
</dbReference>
<protein>
    <submittedName>
        <fullName evidence="3">Uncharacterized protein</fullName>
    </submittedName>
</protein>
<evidence type="ECO:0000256" key="2">
    <source>
        <dbReference type="SAM" id="Phobius"/>
    </source>
</evidence>
<feature type="region of interest" description="Disordered" evidence="1">
    <location>
        <begin position="1"/>
        <end position="21"/>
    </location>
</feature>
<keyword evidence="2" id="KW-1133">Transmembrane helix</keyword>
<keyword evidence="2" id="KW-0812">Transmembrane</keyword>
<comment type="caution">
    <text evidence="3">The sequence shown here is derived from an EMBL/GenBank/DDBJ whole genome shotgun (WGS) entry which is preliminary data.</text>
</comment>
<sequence length="333" mass="37224">MESRVERSTRRDHKHPLSPPKYALGISPSELIAHLKRQDFVTWPKKLPENPARDTTKYGEFHKDHGHQTIDCRALRAEVAEFIAAALAIFQLYASLSFLFQVITYGLGNESKERRIVQHIEDTPSPPPVRKTIGVICRGSIYRGETVTAVKSHRRKATQPIATILPDDSVKHSISFHSSEATSLSRLHDDALVLTLNVSNCEVGRILIDNGSSADVLFLSTLREMDLSESEIESSTTVLTGFNGESTVAIGKIKLPVFAAGENKLTTFLVLDCPSAYNIILGRPWIHAMKAVPSTYHQCIRFPTKRGVREIKGKQEVARTCYLHSLKMKKKNQ</sequence>
<accession>A0AA87Z672</accession>
<evidence type="ECO:0000313" key="3">
    <source>
        <dbReference type="EMBL" id="GMN19693.1"/>
    </source>
</evidence>
<keyword evidence="2" id="KW-0472">Membrane</keyword>
<organism evidence="3 4">
    <name type="scientific">Ficus carica</name>
    <name type="common">Common fig</name>
    <dbReference type="NCBI Taxonomy" id="3494"/>
    <lineage>
        <taxon>Eukaryota</taxon>
        <taxon>Viridiplantae</taxon>
        <taxon>Streptophyta</taxon>
        <taxon>Embryophyta</taxon>
        <taxon>Tracheophyta</taxon>
        <taxon>Spermatophyta</taxon>
        <taxon>Magnoliopsida</taxon>
        <taxon>eudicotyledons</taxon>
        <taxon>Gunneridae</taxon>
        <taxon>Pentapetalae</taxon>
        <taxon>rosids</taxon>
        <taxon>fabids</taxon>
        <taxon>Rosales</taxon>
        <taxon>Moraceae</taxon>
        <taxon>Ficeae</taxon>
        <taxon>Ficus</taxon>
    </lineage>
</organism>
<keyword evidence="4" id="KW-1185">Reference proteome</keyword>
<dbReference type="PANTHER" id="PTHR33240:SF8">
    <property type="entry name" value="OS03G0439900 PROTEIN"/>
    <property type="match status" value="1"/>
</dbReference>
<dbReference type="Gene3D" id="2.40.70.10">
    <property type="entry name" value="Acid Proteases"/>
    <property type="match status" value="1"/>
</dbReference>
<dbReference type="EMBL" id="BTGU01002534">
    <property type="protein sequence ID" value="GMN19693.1"/>
    <property type="molecule type" value="Genomic_DNA"/>
</dbReference>
<dbReference type="CDD" id="cd00303">
    <property type="entry name" value="retropepsin_like"/>
    <property type="match status" value="1"/>
</dbReference>
<proteinExistence type="predicted"/>
<dbReference type="AlphaFoldDB" id="A0AA87Z672"/>
<dbReference type="PANTHER" id="PTHR33240">
    <property type="entry name" value="OS08G0508500 PROTEIN"/>
    <property type="match status" value="1"/>
</dbReference>
<dbReference type="Proteomes" id="UP001187192">
    <property type="component" value="Unassembled WGS sequence"/>
</dbReference>
<evidence type="ECO:0000313" key="4">
    <source>
        <dbReference type="Proteomes" id="UP001187192"/>
    </source>
</evidence>
<feature type="transmembrane region" description="Helical" evidence="2">
    <location>
        <begin position="82"/>
        <end position="107"/>
    </location>
</feature>
<name>A0AA87Z672_FICCA</name>
<reference evidence="3" key="1">
    <citation type="submission" date="2023-07" db="EMBL/GenBank/DDBJ databases">
        <title>draft genome sequence of fig (Ficus carica).</title>
        <authorList>
            <person name="Takahashi T."/>
            <person name="Nishimura K."/>
        </authorList>
    </citation>
    <scope>NUCLEOTIDE SEQUENCE</scope>
</reference>
<gene>
    <name evidence="3" type="ORF">TIFTF001_042909</name>
</gene>
<evidence type="ECO:0000256" key="1">
    <source>
        <dbReference type="SAM" id="MobiDB-lite"/>
    </source>
</evidence>